<comment type="caution">
    <text evidence="3">The sequence shown here is derived from an EMBL/GenBank/DDBJ whole genome shotgun (WGS) entry which is preliminary data.</text>
</comment>
<evidence type="ECO:0000259" key="2">
    <source>
        <dbReference type="Pfam" id="PF13391"/>
    </source>
</evidence>
<dbReference type="EMBL" id="BJWK01000002">
    <property type="protein sequence ID" value="GEM07212.1"/>
    <property type="molecule type" value="Genomic_DNA"/>
</dbReference>
<dbReference type="Pfam" id="PF13391">
    <property type="entry name" value="HNH_2"/>
    <property type="match status" value="1"/>
</dbReference>
<feature type="region of interest" description="Disordered" evidence="1">
    <location>
        <begin position="94"/>
        <end position="136"/>
    </location>
</feature>
<feature type="compositionally biased region" description="Basic and acidic residues" evidence="1">
    <location>
        <begin position="94"/>
        <end position="109"/>
    </location>
</feature>
<protein>
    <recommendedName>
        <fullName evidence="2">HNH nuclease domain-containing protein</fullName>
    </recommendedName>
</protein>
<accession>A0A511KA50</accession>
<evidence type="ECO:0000256" key="1">
    <source>
        <dbReference type="SAM" id="MobiDB-lite"/>
    </source>
</evidence>
<evidence type="ECO:0000313" key="4">
    <source>
        <dbReference type="Proteomes" id="UP000321518"/>
    </source>
</evidence>
<dbReference type="AlphaFoldDB" id="A0A511KA50"/>
<organism evidence="3 4">
    <name type="scientific">Rhodotorula toruloides</name>
    <name type="common">Yeast</name>
    <name type="synonym">Rhodosporidium toruloides</name>
    <dbReference type="NCBI Taxonomy" id="5286"/>
    <lineage>
        <taxon>Eukaryota</taxon>
        <taxon>Fungi</taxon>
        <taxon>Dikarya</taxon>
        <taxon>Basidiomycota</taxon>
        <taxon>Pucciniomycotina</taxon>
        <taxon>Microbotryomycetes</taxon>
        <taxon>Sporidiobolales</taxon>
        <taxon>Sporidiobolaceae</taxon>
        <taxon>Rhodotorula</taxon>
    </lineage>
</organism>
<feature type="domain" description="HNH nuclease" evidence="2">
    <location>
        <begin position="149"/>
        <end position="206"/>
    </location>
</feature>
<dbReference type="Proteomes" id="UP000321518">
    <property type="component" value="Unassembled WGS sequence"/>
</dbReference>
<gene>
    <name evidence="3" type="ORF">Rt10032_c02g1229</name>
</gene>
<dbReference type="InterPro" id="IPR003615">
    <property type="entry name" value="HNH_nuc"/>
</dbReference>
<name>A0A511KA50_RHOTO</name>
<proteinExistence type="predicted"/>
<reference evidence="3 4" key="1">
    <citation type="submission" date="2019-07" db="EMBL/GenBank/DDBJ databases">
        <title>Rhodotorula toruloides NBRC10032 genome sequencing.</title>
        <authorList>
            <person name="Shida Y."/>
            <person name="Takaku H."/>
            <person name="Ogasawara W."/>
            <person name="Mori K."/>
        </authorList>
    </citation>
    <scope>NUCLEOTIDE SEQUENCE [LARGE SCALE GENOMIC DNA]</scope>
    <source>
        <strain evidence="3 4">NBRC10032</strain>
    </source>
</reference>
<sequence length="273" mass="30934">MPCAENEVRYAKISSQWPRGDAINVSYQPALDLDIRVPLAFVVTSGQNTVGFVEELAQTLVLESGSLRRSDAPDDELDLAAPLSQPENFVFLPDKRDASFTERRGPESKTRRKAPPANEDGASSISHSSRNSTNQNSFREQLMARDGMCHFTETAGPSCVAAHIAPYSRPDVYEELLDDAFQFNAEHGILLESTLHHEYDKYEWSLYYKDDQYFFHCFNGRKDFLIKHHGSSAKKTDMRRLAPPSPDLCKWHYTQCVLRTVRGYSYGMAQNAL</sequence>
<evidence type="ECO:0000313" key="3">
    <source>
        <dbReference type="EMBL" id="GEM07212.1"/>
    </source>
</evidence>
<feature type="compositionally biased region" description="Low complexity" evidence="1">
    <location>
        <begin position="123"/>
        <end position="132"/>
    </location>
</feature>
<dbReference type="OrthoDB" id="2569251at2759"/>